<dbReference type="OrthoDB" id="282455at2"/>
<evidence type="ECO:0000313" key="2">
    <source>
        <dbReference type="Proteomes" id="UP000315010"/>
    </source>
</evidence>
<dbReference type="EMBL" id="SJPJ01000001">
    <property type="protein sequence ID" value="TWT80103.1"/>
    <property type="molecule type" value="Genomic_DNA"/>
</dbReference>
<comment type="caution">
    <text evidence="1">The sequence shown here is derived from an EMBL/GenBank/DDBJ whole genome shotgun (WGS) entry which is preliminary data.</text>
</comment>
<keyword evidence="2" id="KW-1185">Reference proteome</keyword>
<dbReference type="AlphaFoldDB" id="A0A5C5Z088"/>
<name>A0A5C5Z088_9BACT</name>
<evidence type="ECO:0000313" key="1">
    <source>
        <dbReference type="EMBL" id="TWT80103.1"/>
    </source>
</evidence>
<protein>
    <submittedName>
        <fullName evidence="1">Uncharacterized protein</fullName>
    </submittedName>
</protein>
<reference evidence="1 2" key="1">
    <citation type="submission" date="2019-02" db="EMBL/GenBank/DDBJ databases">
        <title>Deep-cultivation of Planctomycetes and their phenomic and genomic characterization uncovers novel biology.</title>
        <authorList>
            <person name="Wiegand S."/>
            <person name="Jogler M."/>
            <person name="Boedeker C."/>
            <person name="Pinto D."/>
            <person name="Vollmers J."/>
            <person name="Rivas-Marin E."/>
            <person name="Kohn T."/>
            <person name="Peeters S.H."/>
            <person name="Heuer A."/>
            <person name="Rast P."/>
            <person name="Oberbeckmann S."/>
            <person name="Bunk B."/>
            <person name="Jeske O."/>
            <person name="Meyerdierks A."/>
            <person name="Storesund J.E."/>
            <person name="Kallscheuer N."/>
            <person name="Luecker S."/>
            <person name="Lage O.M."/>
            <person name="Pohl T."/>
            <person name="Merkel B.J."/>
            <person name="Hornburger P."/>
            <person name="Mueller R.-W."/>
            <person name="Bruemmer F."/>
            <person name="Labrenz M."/>
            <person name="Spormann A.M."/>
            <person name="Op Den Camp H."/>
            <person name="Overmann J."/>
            <person name="Amann R."/>
            <person name="Jetten M.S.M."/>
            <person name="Mascher T."/>
            <person name="Medema M.H."/>
            <person name="Devos D.P."/>
            <person name="Kaster A.-K."/>
            <person name="Ovreas L."/>
            <person name="Rohde M."/>
            <person name="Galperin M.Y."/>
            <person name="Jogler C."/>
        </authorList>
    </citation>
    <scope>NUCLEOTIDE SEQUENCE [LARGE SCALE GENOMIC DNA]</scope>
    <source>
        <strain evidence="1 2">CA13</strain>
    </source>
</reference>
<accession>A0A5C5Z088</accession>
<organism evidence="1 2">
    <name type="scientific">Novipirellula herctigrandis</name>
    <dbReference type="NCBI Taxonomy" id="2527986"/>
    <lineage>
        <taxon>Bacteria</taxon>
        <taxon>Pseudomonadati</taxon>
        <taxon>Planctomycetota</taxon>
        <taxon>Planctomycetia</taxon>
        <taxon>Pirellulales</taxon>
        <taxon>Pirellulaceae</taxon>
        <taxon>Novipirellula</taxon>
    </lineage>
</organism>
<dbReference type="Proteomes" id="UP000315010">
    <property type="component" value="Unassembled WGS sequence"/>
</dbReference>
<sequence>MTCHELANRLASLRPELQAVEVARLSLLILIQAEDAGKLDDDEVLLKAWKNASFRLEAAADQHAAVAEELEQMCSSGPVAFTPDQLWILLRAVKVQSQILELYTDQPALA</sequence>
<gene>
    <name evidence="1" type="ORF">CA13_15160</name>
</gene>
<proteinExistence type="predicted"/>
<dbReference type="RefSeq" id="WP_146395191.1">
    <property type="nucleotide sequence ID" value="NZ_SJPJ01000001.1"/>
</dbReference>